<dbReference type="InterPro" id="IPR016171">
    <property type="entry name" value="Vanillyl_alc_oxidase_C-sub2"/>
</dbReference>
<dbReference type="Pfam" id="PF13183">
    <property type="entry name" value="Fer4_8"/>
    <property type="match status" value="1"/>
</dbReference>
<dbReference type="InterPro" id="IPR006094">
    <property type="entry name" value="Oxid_FAD_bind_N"/>
</dbReference>
<dbReference type="InterPro" id="IPR016164">
    <property type="entry name" value="FAD-linked_Oxase-like_C"/>
</dbReference>
<dbReference type="GO" id="GO:0004458">
    <property type="term" value="F:D-lactate dehydrogenase (cytochrome) activity"/>
    <property type="evidence" value="ECO:0007669"/>
    <property type="project" value="UniProtKB-EC"/>
</dbReference>
<organism evidence="13 14">
    <name type="scientific">Nakamurella flavida</name>
    <dbReference type="NCBI Taxonomy" id="363630"/>
    <lineage>
        <taxon>Bacteria</taxon>
        <taxon>Bacillati</taxon>
        <taxon>Actinomycetota</taxon>
        <taxon>Actinomycetes</taxon>
        <taxon>Nakamurellales</taxon>
        <taxon>Nakamurellaceae</taxon>
        <taxon>Nakamurella</taxon>
    </lineage>
</organism>
<dbReference type="InterPro" id="IPR004017">
    <property type="entry name" value="Cys_rich_dom"/>
</dbReference>
<evidence type="ECO:0000313" key="13">
    <source>
        <dbReference type="EMBL" id="MBM9475800.1"/>
    </source>
</evidence>
<dbReference type="Gene3D" id="3.30.465.10">
    <property type="match status" value="1"/>
</dbReference>
<proteinExistence type="inferred from homology"/>
<dbReference type="Gene3D" id="1.10.45.10">
    <property type="entry name" value="Vanillyl-alcohol Oxidase, Chain A, domain 4"/>
    <property type="match status" value="1"/>
</dbReference>
<dbReference type="GO" id="GO:0046872">
    <property type="term" value="F:metal ion binding"/>
    <property type="evidence" value="ECO:0007669"/>
    <property type="project" value="UniProtKB-KW"/>
</dbReference>
<evidence type="ECO:0000256" key="5">
    <source>
        <dbReference type="ARBA" id="ARBA00022827"/>
    </source>
</evidence>
<accession>A0A939C1T6</accession>
<dbReference type="PROSITE" id="PS51387">
    <property type="entry name" value="FAD_PCMH"/>
    <property type="match status" value="1"/>
</dbReference>
<keyword evidence="9" id="KW-0411">Iron-sulfur</keyword>
<dbReference type="InterPro" id="IPR017900">
    <property type="entry name" value="4Fe4S_Fe_S_CS"/>
</dbReference>
<dbReference type="PROSITE" id="PS51379">
    <property type="entry name" value="4FE4S_FER_2"/>
    <property type="match status" value="1"/>
</dbReference>
<evidence type="ECO:0000256" key="9">
    <source>
        <dbReference type="ARBA" id="ARBA00023014"/>
    </source>
</evidence>
<dbReference type="PANTHER" id="PTHR11748:SF111">
    <property type="entry name" value="D-LACTATE DEHYDROGENASE, MITOCHONDRIAL-RELATED"/>
    <property type="match status" value="1"/>
</dbReference>
<dbReference type="SUPFAM" id="SSF56176">
    <property type="entry name" value="FAD-binding/transporter-associated domain-like"/>
    <property type="match status" value="1"/>
</dbReference>
<dbReference type="InterPro" id="IPR009051">
    <property type="entry name" value="Helical_ferredxn"/>
</dbReference>
<dbReference type="GO" id="GO:1903457">
    <property type="term" value="P:lactate catabolic process"/>
    <property type="evidence" value="ECO:0007669"/>
    <property type="project" value="TreeGrafter"/>
</dbReference>
<dbReference type="Pfam" id="PF02913">
    <property type="entry name" value="FAD-oxidase_C"/>
    <property type="match status" value="1"/>
</dbReference>
<feature type="domain" description="4Fe-4S ferredoxin-type" evidence="11">
    <location>
        <begin position="542"/>
        <end position="571"/>
    </location>
</feature>
<dbReference type="InterPro" id="IPR036318">
    <property type="entry name" value="FAD-bd_PCMH-like_sf"/>
</dbReference>
<comment type="cofactor">
    <cofactor evidence="1">
        <name>FAD</name>
        <dbReference type="ChEBI" id="CHEBI:57692"/>
    </cofactor>
</comment>
<dbReference type="InterPro" id="IPR016167">
    <property type="entry name" value="FAD-bd_PCMH_sub1"/>
</dbReference>
<keyword evidence="7" id="KW-0560">Oxidoreductase</keyword>
<dbReference type="SUPFAM" id="SSF55103">
    <property type="entry name" value="FAD-linked oxidases, C-terminal domain"/>
    <property type="match status" value="1"/>
</dbReference>
<dbReference type="Gene3D" id="1.10.1060.10">
    <property type="entry name" value="Alpha-helical ferredoxin"/>
    <property type="match status" value="1"/>
</dbReference>
<keyword evidence="6" id="KW-0809">Transit peptide</keyword>
<gene>
    <name evidence="13" type="ORF">JL107_05015</name>
</gene>
<dbReference type="GO" id="GO:0071949">
    <property type="term" value="F:FAD binding"/>
    <property type="evidence" value="ECO:0007669"/>
    <property type="project" value="InterPro"/>
</dbReference>
<evidence type="ECO:0000256" key="8">
    <source>
        <dbReference type="ARBA" id="ARBA00023004"/>
    </source>
</evidence>
<keyword evidence="8" id="KW-0408">Iron</keyword>
<dbReference type="PANTHER" id="PTHR11748">
    <property type="entry name" value="D-LACTATE DEHYDROGENASE"/>
    <property type="match status" value="1"/>
</dbReference>
<dbReference type="SUPFAM" id="SSF46548">
    <property type="entry name" value="alpha-helical ferredoxin"/>
    <property type="match status" value="1"/>
</dbReference>
<keyword evidence="5" id="KW-0274">FAD</keyword>
<evidence type="ECO:0000259" key="11">
    <source>
        <dbReference type="PROSITE" id="PS51379"/>
    </source>
</evidence>
<dbReference type="EMBL" id="JAERWL010000005">
    <property type="protein sequence ID" value="MBM9475800.1"/>
    <property type="molecule type" value="Genomic_DNA"/>
</dbReference>
<comment type="similarity">
    <text evidence="2">Belongs to the FAD-binding oxidoreductase/transferase type 4 family.</text>
</comment>
<keyword evidence="14" id="KW-1185">Reference proteome</keyword>
<dbReference type="RefSeq" id="WP_205255888.1">
    <property type="nucleotide sequence ID" value="NZ_BAAAPV010000002.1"/>
</dbReference>
<feature type="domain" description="FAD-binding PCMH-type" evidence="12">
    <location>
        <begin position="48"/>
        <end position="276"/>
    </location>
</feature>
<evidence type="ECO:0000313" key="14">
    <source>
        <dbReference type="Proteomes" id="UP000663801"/>
    </source>
</evidence>
<reference evidence="13" key="1">
    <citation type="submission" date="2021-01" db="EMBL/GenBank/DDBJ databases">
        <title>KCTC 19127 draft genome.</title>
        <authorList>
            <person name="An D."/>
        </authorList>
    </citation>
    <scope>NUCLEOTIDE SEQUENCE</scope>
    <source>
        <strain evidence="13">KCTC 19127</strain>
    </source>
</reference>
<evidence type="ECO:0000259" key="12">
    <source>
        <dbReference type="PROSITE" id="PS51387"/>
    </source>
</evidence>
<comment type="caution">
    <text evidence="13">The sequence shown here is derived from an EMBL/GenBank/DDBJ whole genome shotgun (WGS) entry which is preliminary data.</text>
</comment>
<evidence type="ECO:0000256" key="7">
    <source>
        <dbReference type="ARBA" id="ARBA00023002"/>
    </source>
</evidence>
<dbReference type="EC" id="1.1.2.4" evidence="10"/>
<dbReference type="Gene3D" id="3.30.70.2740">
    <property type="match status" value="1"/>
</dbReference>
<keyword evidence="4" id="KW-0479">Metal-binding</keyword>
<evidence type="ECO:0000256" key="6">
    <source>
        <dbReference type="ARBA" id="ARBA00022946"/>
    </source>
</evidence>
<evidence type="ECO:0000256" key="10">
    <source>
        <dbReference type="ARBA" id="ARBA00038897"/>
    </source>
</evidence>
<dbReference type="PROSITE" id="PS00198">
    <property type="entry name" value="4FE4S_FER_1"/>
    <property type="match status" value="1"/>
</dbReference>
<dbReference type="Pfam" id="PF01565">
    <property type="entry name" value="FAD_binding_4"/>
    <property type="match status" value="1"/>
</dbReference>
<keyword evidence="3" id="KW-0285">Flavoprotein</keyword>
<protein>
    <recommendedName>
        <fullName evidence="10">D-lactate dehydrogenase (cytochrome)</fullName>
        <ecNumber evidence="10">1.1.2.4</ecNumber>
    </recommendedName>
</protein>
<dbReference type="GO" id="GO:0051536">
    <property type="term" value="F:iron-sulfur cluster binding"/>
    <property type="evidence" value="ECO:0007669"/>
    <property type="project" value="UniProtKB-KW"/>
</dbReference>
<dbReference type="InterPro" id="IPR016166">
    <property type="entry name" value="FAD-bd_PCMH"/>
</dbReference>
<dbReference type="InterPro" id="IPR004113">
    <property type="entry name" value="FAD-bd_oxidored_4_C"/>
</dbReference>
<evidence type="ECO:0000256" key="2">
    <source>
        <dbReference type="ARBA" id="ARBA00008000"/>
    </source>
</evidence>
<evidence type="ECO:0000256" key="1">
    <source>
        <dbReference type="ARBA" id="ARBA00001974"/>
    </source>
</evidence>
<dbReference type="Gene3D" id="3.30.43.10">
    <property type="entry name" value="Uridine Diphospho-n-acetylenolpyruvylglucosamine Reductase, domain 2"/>
    <property type="match status" value="1"/>
</dbReference>
<dbReference type="Pfam" id="PF02754">
    <property type="entry name" value="CCG"/>
    <property type="match status" value="1"/>
</dbReference>
<evidence type="ECO:0000256" key="4">
    <source>
        <dbReference type="ARBA" id="ARBA00022723"/>
    </source>
</evidence>
<sequence length="945" mass="100420">MSVQDLALAPRVRPTDPGLLADLERAAPGRVAARSLDRLAMAHDASHYLLTPSALVSPGSVDEVAALLAAATRQATPLTFRSGGTSLSGQGVTDSVLVDTRRHFKQITVLEDGARVRVQPGATIRQVNARLARHGRKLGPDPASEIACTVGGVVANNSSGMACGTEFNTYRTLESMILVLPGGTVIDTGSADAGRLLHDRERGLHDGLIALRDRVRGNPDSVRRITAQFAMKNTMGYGLNAFLDHTEPVDILTHLVIGSEGTLGFVAEATFRTLPVPTHAATGLLVFPDLRRATDALPDLVASGLATVELLDAVSLKVAQHDPKADEVLRTFAVADHAALLVEFQEQSADALADRERAARPMLTALPLTLPLTLTRDAAARAGLWHIRKGLYTAVAGARPSGTTALLEDIAVPVPALGDTCASLTELFARHRYEESVIFGHARDGNVHFLLNERFDRPDALDRYTAFTDDMVDLVLGAGGTLKAEHGTGRIMAPFVRRQYGDELYGVMREIKRLVDPAGVLNPGVVISDDPLIHVKHLKTTPTVEAEVDRCVECGYCEPICPSRDLTLTPRQRIVLRREMRDAETAGDTALVRELERDYDYAGLQTCAVDGLCETSCPVGINTGQLVRTLRAEDNGRVVQKAWETAAKHWSTVARAGGAALTAADRAPSTLVVGASKLGRAVLGTDTVPLWAPDLPRGGAPRVPAHRDGAELVHFPACIGTMFGPVEGSAGASAAFTALCERAGVALTTPVSIAGMCCGTPWKSKGLTQGYAEMAALVLPALWESTRHGELPVVCDAASCTEGLREMVAHGPERYRTLSIVDAVTVVHEQVLPRLTVTRPVDSVVVHPTCSSTRLGTNTALLALAAAVGEDVVVPDGWGCCAFAGDRGLLHPELTASATAAEAASVARAPAQAYVSTNRTCEIGMTRATGHEYRHVLELLEERTS</sequence>
<name>A0A939C1T6_9ACTN</name>
<dbReference type="InterPro" id="IPR016169">
    <property type="entry name" value="FAD-bd_PCMH_sub2"/>
</dbReference>
<dbReference type="Proteomes" id="UP000663801">
    <property type="component" value="Unassembled WGS sequence"/>
</dbReference>
<evidence type="ECO:0000256" key="3">
    <source>
        <dbReference type="ARBA" id="ARBA00022630"/>
    </source>
</evidence>
<dbReference type="GO" id="GO:0008720">
    <property type="term" value="F:D-lactate dehydrogenase (NAD+) activity"/>
    <property type="evidence" value="ECO:0007669"/>
    <property type="project" value="TreeGrafter"/>
</dbReference>
<dbReference type="AlphaFoldDB" id="A0A939C1T6"/>
<dbReference type="InterPro" id="IPR017896">
    <property type="entry name" value="4Fe4S_Fe-S-bd"/>
</dbReference>